<feature type="region of interest" description="Disordered" evidence="1">
    <location>
        <begin position="57"/>
        <end position="82"/>
    </location>
</feature>
<sequence length="82" mass="8525">MGSKRKARRAMVMSAGLAAIKTDCASDFLVRKTAMSGLISVSTTVAMMGGIQSPRASSDLGFPAIPERQTEGLNQSQIAPPA</sequence>
<evidence type="ECO:0000256" key="1">
    <source>
        <dbReference type="SAM" id="MobiDB-lite"/>
    </source>
</evidence>
<proteinExistence type="predicted"/>
<dbReference type="Proteomes" id="UP001211907">
    <property type="component" value="Unassembled WGS sequence"/>
</dbReference>
<dbReference type="EMBL" id="JADGJH010003388">
    <property type="protein sequence ID" value="KAJ3091326.1"/>
    <property type="molecule type" value="Genomic_DNA"/>
</dbReference>
<evidence type="ECO:0000313" key="2">
    <source>
        <dbReference type="EMBL" id="KAJ3091326.1"/>
    </source>
</evidence>
<feature type="compositionally biased region" description="Polar residues" evidence="1">
    <location>
        <begin position="71"/>
        <end position="82"/>
    </location>
</feature>
<feature type="non-terminal residue" evidence="2">
    <location>
        <position position="82"/>
    </location>
</feature>
<protein>
    <submittedName>
        <fullName evidence="2">Uncharacterized protein</fullName>
    </submittedName>
</protein>
<comment type="caution">
    <text evidence="2">The sequence shown here is derived from an EMBL/GenBank/DDBJ whole genome shotgun (WGS) entry which is preliminary data.</text>
</comment>
<accession>A0AAD5X724</accession>
<organism evidence="2 3">
    <name type="scientific">Physocladia obscura</name>
    <dbReference type="NCBI Taxonomy" id="109957"/>
    <lineage>
        <taxon>Eukaryota</taxon>
        <taxon>Fungi</taxon>
        <taxon>Fungi incertae sedis</taxon>
        <taxon>Chytridiomycota</taxon>
        <taxon>Chytridiomycota incertae sedis</taxon>
        <taxon>Chytridiomycetes</taxon>
        <taxon>Chytridiales</taxon>
        <taxon>Chytriomycetaceae</taxon>
        <taxon>Physocladia</taxon>
    </lineage>
</organism>
<evidence type="ECO:0000313" key="3">
    <source>
        <dbReference type="Proteomes" id="UP001211907"/>
    </source>
</evidence>
<name>A0AAD5X724_9FUNG</name>
<gene>
    <name evidence="2" type="ORF">HK100_007203</name>
</gene>
<keyword evidence="3" id="KW-1185">Reference proteome</keyword>
<dbReference type="AlphaFoldDB" id="A0AAD5X724"/>
<reference evidence="2" key="1">
    <citation type="submission" date="2020-05" db="EMBL/GenBank/DDBJ databases">
        <title>Phylogenomic resolution of chytrid fungi.</title>
        <authorList>
            <person name="Stajich J.E."/>
            <person name="Amses K."/>
            <person name="Simmons R."/>
            <person name="Seto K."/>
            <person name="Myers J."/>
            <person name="Bonds A."/>
            <person name="Quandt C.A."/>
            <person name="Barry K."/>
            <person name="Liu P."/>
            <person name="Grigoriev I."/>
            <person name="Longcore J.E."/>
            <person name="James T.Y."/>
        </authorList>
    </citation>
    <scope>NUCLEOTIDE SEQUENCE</scope>
    <source>
        <strain evidence="2">JEL0513</strain>
    </source>
</reference>